<name>A0A7S1FI27_NOCSC</name>
<dbReference type="EMBL" id="HBFQ01061555">
    <property type="protein sequence ID" value="CAD8869293.1"/>
    <property type="molecule type" value="Transcribed_RNA"/>
</dbReference>
<accession>A0A7S1FI27</accession>
<organism evidence="2">
    <name type="scientific">Noctiluca scintillans</name>
    <name type="common">Sea sparkle</name>
    <name type="synonym">Red tide dinoflagellate</name>
    <dbReference type="NCBI Taxonomy" id="2966"/>
    <lineage>
        <taxon>Eukaryota</taxon>
        <taxon>Sar</taxon>
        <taxon>Alveolata</taxon>
        <taxon>Dinophyceae</taxon>
        <taxon>Noctilucales</taxon>
        <taxon>Noctilucaceae</taxon>
        <taxon>Noctiluca</taxon>
    </lineage>
</organism>
<dbReference type="InterPro" id="IPR027417">
    <property type="entry name" value="P-loop_NTPase"/>
</dbReference>
<evidence type="ECO:0000256" key="1">
    <source>
        <dbReference type="SAM" id="SignalP"/>
    </source>
</evidence>
<feature type="signal peptide" evidence="1">
    <location>
        <begin position="1"/>
        <end position="20"/>
    </location>
</feature>
<dbReference type="Gene3D" id="3.40.50.300">
    <property type="entry name" value="P-loop containing nucleotide triphosphate hydrolases"/>
    <property type="match status" value="1"/>
</dbReference>
<sequence length="349" mass="39320">MLGMIAWPKWIVVILGGVRAFRIPQHAKSSVPDVVIFGVGDSGTRGVKAMMEHLGVAMCFNTTDAGDNMYTQPTQSMIGELLRAANGHVSETKSYIESDVFDHAVELELHGARQTRDCAIKTMGMTEDTLPKHFKWGYKNPRHTYLLPVVDAAFNGQQKLLGVARDPRDLCTAHNKGQLHFYGHTVLLPEDLMEFHHLLNTATYLEQRQPNEFPSGFTMKECLTFIASVWSSILQEYAHRDNFLVVRIEDLVVHDPNTSTTGKDTVERLMAHAGISPSEDQVQQQLEVAHDHNHSYMGHHYKMSQGSRKQLEDEVASYTGLVHEVMHALGYDVQHYGLVKPKHPRVISR</sequence>
<protein>
    <recommendedName>
        <fullName evidence="3">Protein-tyrosine sulfotransferase</fullName>
    </recommendedName>
</protein>
<dbReference type="SUPFAM" id="SSF52540">
    <property type="entry name" value="P-loop containing nucleoside triphosphate hydrolases"/>
    <property type="match status" value="1"/>
</dbReference>
<feature type="chain" id="PRO_5030639535" description="Protein-tyrosine sulfotransferase" evidence="1">
    <location>
        <begin position="21"/>
        <end position="349"/>
    </location>
</feature>
<proteinExistence type="predicted"/>
<gene>
    <name evidence="2" type="ORF">NSCI0253_LOCUS43649</name>
</gene>
<evidence type="ECO:0000313" key="2">
    <source>
        <dbReference type="EMBL" id="CAD8869293.1"/>
    </source>
</evidence>
<dbReference type="AlphaFoldDB" id="A0A7S1FI27"/>
<evidence type="ECO:0008006" key="3">
    <source>
        <dbReference type="Google" id="ProtNLM"/>
    </source>
</evidence>
<keyword evidence="1" id="KW-0732">Signal</keyword>
<reference evidence="2" key="1">
    <citation type="submission" date="2021-01" db="EMBL/GenBank/DDBJ databases">
        <authorList>
            <person name="Corre E."/>
            <person name="Pelletier E."/>
            <person name="Niang G."/>
            <person name="Scheremetjew M."/>
            <person name="Finn R."/>
            <person name="Kale V."/>
            <person name="Holt S."/>
            <person name="Cochrane G."/>
            <person name="Meng A."/>
            <person name="Brown T."/>
            <person name="Cohen L."/>
        </authorList>
    </citation>
    <scope>NUCLEOTIDE SEQUENCE</scope>
</reference>